<dbReference type="AlphaFoldDB" id="A0A059ATE0"/>
<name>A0A059ATE0_EUCGR</name>
<dbReference type="PANTHER" id="PTHR31415:SF51">
    <property type="entry name" value="LATE EMBRYOGENESIS ABUNDANT (LEA) HYDROXYPROLINE-RICH GLYCOPROTEIN FAMILY"/>
    <property type="match status" value="1"/>
</dbReference>
<dbReference type="InterPro" id="IPR044839">
    <property type="entry name" value="NDR1-like"/>
</dbReference>
<organism evidence="3">
    <name type="scientific">Eucalyptus grandis</name>
    <name type="common">Flooded gum</name>
    <dbReference type="NCBI Taxonomy" id="71139"/>
    <lineage>
        <taxon>Eukaryota</taxon>
        <taxon>Viridiplantae</taxon>
        <taxon>Streptophyta</taxon>
        <taxon>Embryophyta</taxon>
        <taxon>Tracheophyta</taxon>
        <taxon>Spermatophyta</taxon>
        <taxon>Magnoliopsida</taxon>
        <taxon>eudicotyledons</taxon>
        <taxon>Gunneridae</taxon>
        <taxon>Pentapetalae</taxon>
        <taxon>rosids</taxon>
        <taxon>malvids</taxon>
        <taxon>Myrtales</taxon>
        <taxon>Myrtaceae</taxon>
        <taxon>Myrtoideae</taxon>
        <taxon>Eucalypteae</taxon>
        <taxon>Eucalyptus</taxon>
    </lineage>
</organism>
<keyword evidence="2" id="KW-0472">Membrane</keyword>
<dbReference type="EMBL" id="KK198761">
    <property type="protein sequence ID" value="KCW57128.1"/>
    <property type="molecule type" value="Genomic_DNA"/>
</dbReference>
<dbReference type="STRING" id="71139.A0A059ATE0"/>
<proteinExistence type="predicted"/>
<reference evidence="3" key="1">
    <citation type="submission" date="2013-07" db="EMBL/GenBank/DDBJ databases">
        <title>The genome of Eucalyptus grandis.</title>
        <authorList>
            <person name="Schmutz J."/>
            <person name="Hayes R."/>
            <person name="Myburg A."/>
            <person name="Tuskan G."/>
            <person name="Grattapaglia D."/>
            <person name="Rokhsar D.S."/>
        </authorList>
    </citation>
    <scope>NUCLEOTIDE SEQUENCE</scope>
    <source>
        <tissue evidence="3">Leaf extractions</tissue>
    </source>
</reference>
<dbReference type="GO" id="GO:0009506">
    <property type="term" value="C:plasmodesma"/>
    <property type="evidence" value="ECO:0000318"/>
    <property type="project" value="GO_Central"/>
</dbReference>
<evidence type="ECO:0000313" key="3">
    <source>
        <dbReference type="EMBL" id="KCW57128.1"/>
    </source>
</evidence>
<dbReference type="GO" id="GO:0005886">
    <property type="term" value="C:plasma membrane"/>
    <property type="evidence" value="ECO:0000318"/>
    <property type="project" value="GO_Central"/>
</dbReference>
<evidence type="ECO:0000256" key="2">
    <source>
        <dbReference type="ARBA" id="ARBA00023136"/>
    </source>
</evidence>
<gene>
    <name evidence="3" type="ORF">EUGRSUZ_I02772</name>
</gene>
<accession>A0A059ATE0</accession>
<evidence type="ECO:0000256" key="1">
    <source>
        <dbReference type="ARBA" id="ARBA00004370"/>
    </source>
</evidence>
<dbReference type="PANTHER" id="PTHR31415">
    <property type="entry name" value="OS05G0367900 PROTEIN"/>
    <property type="match status" value="1"/>
</dbReference>
<dbReference type="GO" id="GO:0098542">
    <property type="term" value="P:defense response to other organism"/>
    <property type="evidence" value="ECO:0007669"/>
    <property type="project" value="InterPro"/>
</dbReference>
<dbReference type="Gramene" id="KCW57128">
    <property type="protein sequence ID" value="KCW57128"/>
    <property type="gene ID" value="EUGRSUZ_I02772"/>
</dbReference>
<evidence type="ECO:0008006" key="4">
    <source>
        <dbReference type="Google" id="ProtNLM"/>
    </source>
</evidence>
<comment type="subcellular location">
    <subcellularLocation>
        <location evidence="1">Membrane</location>
    </subcellularLocation>
</comment>
<protein>
    <recommendedName>
        <fullName evidence="4">Late embryogenesis abundant protein LEA-2 subgroup domain-containing protein</fullName>
    </recommendedName>
</protein>
<dbReference type="InParanoid" id="A0A059ATE0"/>
<sequence length="212" mass="23344">MAVCGHHTVLDYLYYSVLSHLALYTRVPSPSHAHSHKLSALLLHTPPRNTPSPPHRAAESSFIDNQTYFLNATFQVTISSRNPHGNPRSILYHDLHVHMSYHDQQITAATLLPQTYQGRGGVDVWSPLVSGVSTPIAPEIGPALNRDKSNGFLKMEVKLQGQVRWRPGIFTSGSFISVDCPAYINTGSGNKGVPLWLGTVKYQLMQSCSVSL</sequence>